<dbReference type="AlphaFoldDB" id="A0A819GL79"/>
<name>A0A819GL79_9BILA</name>
<dbReference type="SMART" id="SM00192">
    <property type="entry name" value="LDLa"/>
    <property type="match status" value="2"/>
</dbReference>
<evidence type="ECO:0000256" key="7">
    <source>
        <dbReference type="PROSITE-ProRule" id="PRU00124"/>
    </source>
</evidence>
<comment type="caution">
    <text evidence="8">The sequence shown here is derived from an EMBL/GenBank/DDBJ whole genome shotgun (WGS) entry which is preliminary data.</text>
</comment>
<dbReference type="GO" id="GO:0005886">
    <property type="term" value="C:plasma membrane"/>
    <property type="evidence" value="ECO:0007669"/>
    <property type="project" value="TreeGrafter"/>
</dbReference>
<keyword evidence="3" id="KW-0677">Repeat</keyword>
<evidence type="ECO:0000256" key="1">
    <source>
        <dbReference type="ARBA" id="ARBA00004167"/>
    </source>
</evidence>
<feature type="non-terminal residue" evidence="8">
    <location>
        <position position="183"/>
    </location>
</feature>
<sequence>MQGESFALMYEQNRTTAELLFHHASLDLIEDYEIYSFYRRLNRSTPISGEQLYQSCEPSAFGYLQCPDGKDEEHCHELEMNECDALTEYRCLLSYNHSSCHHVSLFHCPNSSKCISRHRVQDDSLDCFTGEDEIFDGICDQLPHRFRCNIDQQCLPRRFLMDYRAQCKDGSDEAFGFRCIKPL</sequence>
<dbReference type="Proteomes" id="UP000663836">
    <property type="component" value="Unassembled WGS sequence"/>
</dbReference>
<dbReference type="GO" id="GO:0016192">
    <property type="term" value="P:vesicle-mediated transport"/>
    <property type="evidence" value="ECO:0007669"/>
    <property type="project" value="UniProtKB-ARBA"/>
</dbReference>
<evidence type="ECO:0000256" key="2">
    <source>
        <dbReference type="ARBA" id="ARBA00022692"/>
    </source>
</evidence>
<reference evidence="8" key="1">
    <citation type="submission" date="2021-02" db="EMBL/GenBank/DDBJ databases">
        <authorList>
            <person name="Nowell W R."/>
        </authorList>
    </citation>
    <scope>NUCLEOTIDE SEQUENCE</scope>
</reference>
<evidence type="ECO:0000256" key="5">
    <source>
        <dbReference type="ARBA" id="ARBA00023136"/>
    </source>
</evidence>
<evidence type="ECO:0000256" key="3">
    <source>
        <dbReference type="ARBA" id="ARBA00022737"/>
    </source>
</evidence>
<keyword evidence="5" id="KW-0472">Membrane</keyword>
<gene>
    <name evidence="8" type="ORF">JBS370_LOCUS20167</name>
</gene>
<evidence type="ECO:0000256" key="4">
    <source>
        <dbReference type="ARBA" id="ARBA00022989"/>
    </source>
</evidence>
<comment type="subcellular location">
    <subcellularLocation>
        <location evidence="1">Membrane</location>
        <topology evidence="1">Single-pass membrane protein</topology>
    </subcellularLocation>
</comment>
<comment type="caution">
    <text evidence="7">Lacks conserved residue(s) required for the propagation of feature annotation.</text>
</comment>
<keyword evidence="6" id="KW-1015">Disulfide bond</keyword>
<dbReference type="PRINTS" id="PR00261">
    <property type="entry name" value="LDLRECEPTOR"/>
</dbReference>
<organism evidence="8 9">
    <name type="scientific">Rotaria sordida</name>
    <dbReference type="NCBI Taxonomy" id="392033"/>
    <lineage>
        <taxon>Eukaryota</taxon>
        <taxon>Metazoa</taxon>
        <taxon>Spiralia</taxon>
        <taxon>Gnathifera</taxon>
        <taxon>Rotifera</taxon>
        <taxon>Eurotatoria</taxon>
        <taxon>Bdelloidea</taxon>
        <taxon>Philodinida</taxon>
        <taxon>Philodinidae</taxon>
        <taxon>Rotaria</taxon>
    </lineage>
</organism>
<keyword evidence="4" id="KW-1133">Transmembrane helix</keyword>
<dbReference type="InterPro" id="IPR036055">
    <property type="entry name" value="LDL_receptor-like_sf"/>
</dbReference>
<dbReference type="PANTHER" id="PTHR24270">
    <property type="entry name" value="LOW-DENSITY LIPOPROTEIN RECEPTOR-RELATED"/>
    <property type="match status" value="1"/>
</dbReference>
<dbReference type="SUPFAM" id="SSF57424">
    <property type="entry name" value="LDL receptor-like module"/>
    <property type="match status" value="2"/>
</dbReference>
<proteinExistence type="predicted"/>
<dbReference type="InterPro" id="IPR002172">
    <property type="entry name" value="LDrepeatLR_classA_rpt"/>
</dbReference>
<evidence type="ECO:0000313" key="9">
    <source>
        <dbReference type="Proteomes" id="UP000663836"/>
    </source>
</evidence>
<dbReference type="CDD" id="cd00112">
    <property type="entry name" value="LDLa"/>
    <property type="match status" value="1"/>
</dbReference>
<accession>A0A819GL79</accession>
<dbReference type="InterPro" id="IPR050685">
    <property type="entry name" value="LDLR"/>
</dbReference>
<dbReference type="PROSITE" id="PS50068">
    <property type="entry name" value="LDLRA_2"/>
    <property type="match status" value="2"/>
</dbReference>
<feature type="non-terminal residue" evidence="8">
    <location>
        <position position="1"/>
    </location>
</feature>
<keyword evidence="2" id="KW-0812">Transmembrane</keyword>
<protein>
    <submittedName>
        <fullName evidence="8">Uncharacterized protein</fullName>
    </submittedName>
</protein>
<evidence type="ECO:0000256" key="6">
    <source>
        <dbReference type="ARBA" id="ARBA00023157"/>
    </source>
</evidence>
<evidence type="ECO:0000313" key="8">
    <source>
        <dbReference type="EMBL" id="CAF3887179.1"/>
    </source>
</evidence>
<dbReference type="EMBL" id="CAJOBD010002509">
    <property type="protein sequence ID" value="CAF3887179.1"/>
    <property type="molecule type" value="Genomic_DNA"/>
</dbReference>
<dbReference type="Gene3D" id="4.10.400.10">
    <property type="entry name" value="Low-density Lipoprotein Receptor"/>
    <property type="match status" value="2"/>
</dbReference>